<dbReference type="Gene3D" id="3.80.10.10">
    <property type="entry name" value="Ribonuclease Inhibitor"/>
    <property type="match status" value="1"/>
</dbReference>
<keyword evidence="2" id="KW-1185">Reference proteome</keyword>
<dbReference type="STRING" id="35722.A0A0B7N8L8"/>
<dbReference type="Proteomes" id="UP000054107">
    <property type="component" value="Unassembled WGS sequence"/>
</dbReference>
<reference evidence="1 2" key="1">
    <citation type="submission" date="2014-09" db="EMBL/GenBank/DDBJ databases">
        <authorList>
            <person name="Ellenberger Sabrina"/>
        </authorList>
    </citation>
    <scope>NUCLEOTIDE SEQUENCE [LARGE SCALE GENOMIC DNA]</scope>
    <source>
        <strain evidence="1 2">CBS 412.66</strain>
    </source>
</reference>
<evidence type="ECO:0000313" key="2">
    <source>
        <dbReference type="Proteomes" id="UP000054107"/>
    </source>
</evidence>
<dbReference type="InterPro" id="IPR006553">
    <property type="entry name" value="Leu-rich_rpt_Cys-con_subtyp"/>
</dbReference>
<dbReference type="SMART" id="SM00367">
    <property type="entry name" value="LRR_CC"/>
    <property type="match status" value="2"/>
</dbReference>
<dbReference type="OrthoDB" id="550575at2759"/>
<protein>
    <submittedName>
        <fullName evidence="1">Uncharacterized protein</fullName>
    </submittedName>
</protein>
<name>A0A0B7N8L8_9FUNG</name>
<sequence length="314" mass="35594">MSFPSLYSICFDYIKDHTEDIVSLDGIPFKPVVENILRHLFTTNTPLNSSILSVIANSHPKDLREAQFTWTSVLLSKASNRSAVPALTAISKHFPTFITCLKLGQSNLGDQDILLLRGFTNLKTLHLGKNPNITNRGMLYLTSITSAAPNIRLSYLEELHLSDLPGITDKSLKFIGKISTLLYIDITNTNIIDVVALRFLKKIGYRRVNKWIKPFEIDSAFDMLANMKFYRFIKDMAFQYDQGQVSRPLTAEDTPNSIQPKLHFSRTATSIADAAVEQEPANKKELVLKKRRLNTKDYLAMIEKEMFDDDSTNL</sequence>
<dbReference type="SUPFAM" id="SSF52047">
    <property type="entry name" value="RNI-like"/>
    <property type="match status" value="1"/>
</dbReference>
<organism evidence="1 2">
    <name type="scientific">Parasitella parasitica</name>
    <dbReference type="NCBI Taxonomy" id="35722"/>
    <lineage>
        <taxon>Eukaryota</taxon>
        <taxon>Fungi</taxon>
        <taxon>Fungi incertae sedis</taxon>
        <taxon>Mucoromycota</taxon>
        <taxon>Mucoromycotina</taxon>
        <taxon>Mucoromycetes</taxon>
        <taxon>Mucorales</taxon>
        <taxon>Mucorineae</taxon>
        <taxon>Mucoraceae</taxon>
        <taxon>Parasitella</taxon>
    </lineage>
</organism>
<accession>A0A0B7N8L8</accession>
<proteinExistence type="predicted"/>
<dbReference type="EMBL" id="LN730558">
    <property type="protein sequence ID" value="CEP13784.1"/>
    <property type="molecule type" value="Genomic_DNA"/>
</dbReference>
<evidence type="ECO:0000313" key="1">
    <source>
        <dbReference type="EMBL" id="CEP13784.1"/>
    </source>
</evidence>
<gene>
    <name evidence="1" type="primary">PARPA_07918.1 scaffold 31073</name>
</gene>
<dbReference type="AlphaFoldDB" id="A0A0B7N8L8"/>
<dbReference type="InterPro" id="IPR032675">
    <property type="entry name" value="LRR_dom_sf"/>
</dbReference>